<evidence type="ECO:0000256" key="1">
    <source>
        <dbReference type="ARBA" id="ARBA00012493"/>
    </source>
</evidence>
<keyword evidence="2" id="KW-0808">Transferase</keyword>
<feature type="domain" description="Reverse transcriptase" evidence="11">
    <location>
        <begin position="202"/>
        <end position="414"/>
    </location>
</feature>
<keyword evidence="13" id="KW-1185">Reference proteome</keyword>
<dbReference type="InterPro" id="IPR000477">
    <property type="entry name" value="RT_dom"/>
</dbReference>
<dbReference type="Proteomes" id="UP001142610">
    <property type="component" value="Unassembled WGS sequence"/>
</dbReference>
<keyword evidence="6 12" id="KW-0695">RNA-directed DNA polymerase</keyword>
<dbReference type="InterPro" id="IPR043128">
    <property type="entry name" value="Rev_trsase/Diguanyl_cyclase"/>
</dbReference>
<keyword evidence="3" id="KW-0548">Nucleotidyltransferase</keyword>
<dbReference type="AlphaFoldDB" id="A0A9X2L6P9"/>
<evidence type="ECO:0000256" key="7">
    <source>
        <dbReference type="ARBA" id="ARBA00023118"/>
    </source>
</evidence>
<evidence type="ECO:0000256" key="9">
    <source>
        <dbReference type="ARBA" id="ARBA00048173"/>
    </source>
</evidence>
<evidence type="ECO:0000256" key="6">
    <source>
        <dbReference type="ARBA" id="ARBA00022918"/>
    </source>
</evidence>
<dbReference type="RefSeq" id="WP_256617862.1">
    <property type="nucleotide sequence ID" value="NZ_JANIBC010000001.1"/>
</dbReference>
<evidence type="ECO:0000256" key="8">
    <source>
        <dbReference type="ARBA" id="ARBA00034120"/>
    </source>
</evidence>
<dbReference type="GO" id="GO:0003723">
    <property type="term" value="F:RNA binding"/>
    <property type="evidence" value="ECO:0007669"/>
    <property type="project" value="InterPro"/>
</dbReference>
<dbReference type="PRINTS" id="PR00866">
    <property type="entry name" value="RNADNAPOLMS"/>
</dbReference>
<name>A0A9X2L6P9_9PROT</name>
<dbReference type="InterPro" id="IPR043502">
    <property type="entry name" value="DNA/RNA_pol_sf"/>
</dbReference>
<evidence type="ECO:0000256" key="4">
    <source>
        <dbReference type="ARBA" id="ARBA00022723"/>
    </source>
</evidence>
<dbReference type="CDD" id="cd03487">
    <property type="entry name" value="RT_Bac_retron_II"/>
    <property type="match status" value="1"/>
</dbReference>
<dbReference type="PROSITE" id="PS50878">
    <property type="entry name" value="RT_POL"/>
    <property type="match status" value="1"/>
</dbReference>
<dbReference type="EMBL" id="JANIBC010000001">
    <property type="protein sequence ID" value="MCQ8184056.1"/>
    <property type="molecule type" value="Genomic_DNA"/>
</dbReference>
<dbReference type="GO" id="GO:0046872">
    <property type="term" value="F:metal ion binding"/>
    <property type="evidence" value="ECO:0007669"/>
    <property type="project" value="UniProtKB-KW"/>
</dbReference>
<evidence type="ECO:0000313" key="12">
    <source>
        <dbReference type="EMBL" id="MCQ8184056.1"/>
    </source>
</evidence>
<gene>
    <name evidence="12" type="ORF">NOG11_01520</name>
</gene>
<dbReference type="GO" id="GO:0051607">
    <property type="term" value="P:defense response to virus"/>
    <property type="evidence" value="ECO:0007669"/>
    <property type="project" value="UniProtKB-KW"/>
</dbReference>
<comment type="catalytic activity">
    <reaction evidence="9">
        <text>DNA(n) + a 2'-deoxyribonucleoside 5'-triphosphate = DNA(n+1) + diphosphate</text>
        <dbReference type="Rhea" id="RHEA:22508"/>
        <dbReference type="Rhea" id="RHEA-COMP:17339"/>
        <dbReference type="Rhea" id="RHEA-COMP:17340"/>
        <dbReference type="ChEBI" id="CHEBI:33019"/>
        <dbReference type="ChEBI" id="CHEBI:61560"/>
        <dbReference type="ChEBI" id="CHEBI:173112"/>
        <dbReference type="EC" id="2.7.7.49"/>
    </reaction>
</comment>
<dbReference type="InterPro" id="IPR000123">
    <property type="entry name" value="Reverse_transcriptase_msDNA"/>
</dbReference>
<evidence type="ECO:0000256" key="3">
    <source>
        <dbReference type="ARBA" id="ARBA00022695"/>
    </source>
</evidence>
<evidence type="ECO:0000259" key="11">
    <source>
        <dbReference type="PROSITE" id="PS50878"/>
    </source>
</evidence>
<dbReference type="PANTHER" id="PTHR34047:SF7">
    <property type="entry name" value="RNA-DIRECTED DNA POLYMERASE"/>
    <property type="match status" value="1"/>
</dbReference>
<dbReference type="Pfam" id="PF00078">
    <property type="entry name" value="RVT_1"/>
    <property type="match status" value="1"/>
</dbReference>
<dbReference type="PANTHER" id="PTHR34047">
    <property type="entry name" value="NUCLEAR INTRON MATURASE 1, MITOCHONDRIAL-RELATED"/>
    <property type="match status" value="1"/>
</dbReference>
<dbReference type="SUPFAM" id="SSF56672">
    <property type="entry name" value="DNA/RNA polymerases"/>
    <property type="match status" value="1"/>
</dbReference>
<keyword evidence="5" id="KW-0460">Magnesium</keyword>
<feature type="region of interest" description="Disordered" evidence="10">
    <location>
        <begin position="112"/>
        <end position="138"/>
    </location>
</feature>
<feature type="compositionally biased region" description="Polar residues" evidence="10">
    <location>
        <begin position="119"/>
        <end position="136"/>
    </location>
</feature>
<dbReference type="InterPro" id="IPR051083">
    <property type="entry name" value="GrpII_Intron_Splice-Mob/Def"/>
</dbReference>
<accession>A0A9X2L6P9</accession>
<evidence type="ECO:0000256" key="2">
    <source>
        <dbReference type="ARBA" id="ARBA00022679"/>
    </source>
</evidence>
<comment type="caution">
    <text evidence="12">The sequence shown here is derived from an EMBL/GenBank/DDBJ whole genome shotgun (WGS) entry which is preliminary data.</text>
</comment>
<protein>
    <recommendedName>
        <fullName evidence="1">RNA-directed DNA polymerase</fullName>
        <ecNumber evidence="1">2.7.7.49</ecNumber>
    </recommendedName>
</protein>
<organism evidence="12 13">
    <name type="scientific">Parvularcula maris</name>
    <dbReference type="NCBI Taxonomy" id="2965077"/>
    <lineage>
        <taxon>Bacteria</taxon>
        <taxon>Pseudomonadati</taxon>
        <taxon>Pseudomonadota</taxon>
        <taxon>Alphaproteobacteria</taxon>
        <taxon>Parvularculales</taxon>
        <taxon>Parvularculaceae</taxon>
        <taxon>Parvularcula</taxon>
    </lineage>
</organism>
<evidence type="ECO:0000256" key="5">
    <source>
        <dbReference type="ARBA" id="ARBA00022842"/>
    </source>
</evidence>
<comment type="similarity">
    <text evidence="8">Belongs to the bacterial reverse transcriptase family.</text>
</comment>
<keyword evidence="7" id="KW-0051">Antiviral defense</keyword>
<evidence type="ECO:0000256" key="10">
    <source>
        <dbReference type="SAM" id="MobiDB-lite"/>
    </source>
</evidence>
<sequence>MQQFSPRQDIVLWAVGIVQPARAEDVIAFIRLFFEDSSIRISRIRLSDWLAQQADQGLVQYETVGKVRYFSLAPNSRFVLPKDLRYRRDAMRLFLLKDASTDKVVVPYGEAHNEMDGVSPSSPSRSGLQRSGTNKTPAVFRHRPSYWSRLPRQIFESGRSAAPYGPKFRYYAVENDRRETARESLNRIHSFASLANLLGISPLLLSRMAFYPDRYYRSFKLRKKSGGEREIYAPRVFLKTVQRFLNDYFFGALPTHPSVHGFMAGRSIQSNSSCHVRQNFVGSIDIKNFFPSVTAHTISNKLTALELAPGVIEVIKGLCTLHNSLPQGAPTSPSLANFCLRDADTLIANTVSRQGVVYTRYADDLTFSGSSRAAIEASMETARTCLEAEGFSLNPRKSRINSRGGHQRVTGCVVNQHVAPPRKERRQLRARMHNLQRSESVSQKTFYEVSGKVAYYGSFSMFAKTKEYEDLKAYLEALRAKL</sequence>
<keyword evidence="4" id="KW-0479">Metal-binding</keyword>
<dbReference type="Gene3D" id="3.30.70.270">
    <property type="match status" value="1"/>
</dbReference>
<dbReference type="GO" id="GO:0003964">
    <property type="term" value="F:RNA-directed DNA polymerase activity"/>
    <property type="evidence" value="ECO:0007669"/>
    <property type="project" value="UniProtKB-KW"/>
</dbReference>
<dbReference type="EC" id="2.7.7.49" evidence="1"/>
<reference evidence="12" key="1">
    <citation type="submission" date="2022-07" db="EMBL/GenBank/DDBJ databases">
        <title>Parvularcula maris sp. nov., an algicidal bacterium isolated from seawater.</title>
        <authorList>
            <person name="Li F."/>
        </authorList>
    </citation>
    <scope>NUCLEOTIDE SEQUENCE</scope>
    <source>
        <strain evidence="12">BGMRC 0090</strain>
    </source>
</reference>
<proteinExistence type="inferred from homology"/>
<evidence type="ECO:0000313" key="13">
    <source>
        <dbReference type="Proteomes" id="UP001142610"/>
    </source>
</evidence>